<comment type="caution">
    <text evidence="4">The sequence shown here is derived from an EMBL/GenBank/DDBJ whole genome shotgun (WGS) entry which is preliminary data.</text>
</comment>
<dbReference type="RefSeq" id="WP_133572362.1">
    <property type="nucleotide sequence ID" value="NZ_SNYR01000002.1"/>
</dbReference>
<dbReference type="InterPro" id="IPR011250">
    <property type="entry name" value="OMP/PagP_B-barrel"/>
</dbReference>
<feature type="domain" description="Outer membrane protein beta-barrel" evidence="3">
    <location>
        <begin position="11"/>
        <end position="180"/>
    </location>
</feature>
<dbReference type="InterPro" id="IPR027385">
    <property type="entry name" value="Beta-barrel_OMP"/>
</dbReference>
<protein>
    <submittedName>
        <fullName evidence="4">Outer membrane immunogenic protein</fullName>
    </submittedName>
</protein>
<evidence type="ECO:0000313" key="5">
    <source>
        <dbReference type="Proteomes" id="UP000295391"/>
    </source>
</evidence>
<dbReference type="OrthoDB" id="7960449at2"/>
<organism evidence="4 5">
    <name type="scientific">Maritalea mobilis</name>
    <dbReference type="NCBI Taxonomy" id="483324"/>
    <lineage>
        <taxon>Bacteria</taxon>
        <taxon>Pseudomonadati</taxon>
        <taxon>Pseudomonadota</taxon>
        <taxon>Alphaproteobacteria</taxon>
        <taxon>Hyphomicrobiales</taxon>
        <taxon>Devosiaceae</taxon>
        <taxon>Maritalea</taxon>
    </lineage>
</organism>
<dbReference type="AlphaFoldDB" id="A0A4R6VJW8"/>
<sequence>MTLLKSTLLATAAAAMLAGQALAGDPIDYPPLPTEYVETGFDWDGFYAGVGLGGTSIAVDSGTDNLAQLDAIVGVNITHDSFLFGAELFLGASRDIASGTYGGHGGIEARAGYLIDQDILIYAGLGRIHYESGAQYTTVGVGTEFAVSDDISIDLEYKYLGWSDTGYTGHNFSASALWHF</sequence>
<dbReference type="Proteomes" id="UP000295391">
    <property type="component" value="Unassembled WGS sequence"/>
</dbReference>
<evidence type="ECO:0000259" key="3">
    <source>
        <dbReference type="Pfam" id="PF13505"/>
    </source>
</evidence>
<evidence type="ECO:0000256" key="2">
    <source>
        <dbReference type="SAM" id="SignalP"/>
    </source>
</evidence>
<feature type="signal peptide" evidence="2">
    <location>
        <begin position="1"/>
        <end position="23"/>
    </location>
</feature>
<evidence type="ECO:0000256" key="1">
    <source>
        <dbReference type="ARBA" id="ARBA00022729"/>
    </source>
</evidence>
<accession>A0A4R6VJW8</accession>
<keyword evidence="5" id="KW-1185">Reference proteome</keyword>
<proteinExistence type="predicted"/>
<name>A0A4R6VJW8_9HYPH</name>
<dbReference type="Pfam" id="PF13505">
    <property type="entry name" value="OMP_b-brl"/>
    <property type="match status" value="1"/>
</dbReference>
<gene>
    <name evidence="4" type="ORF">ATL17_1702</name>
</gene>
<reference evidence="4 5" key="1">
    <citation type="submission" date="2019-03" db="EMBL/GenBank/DDBJ databases">
        <title>Genomic Encyclopedia of Type Strains, Phase III (KMG-III): the genomes of soil and plant-associated and newly described type strains.</title>
        <authorList>
            <person name="Whitman W."/>
        </authorList>
    </citation>
    <scope>NUCLEOTIDE SEQUENCE [LARGE SCALE GENOMIC DNA]</scope>
    <source>
        <strain evidence="4 5">CGMCC 1.7002</strain>
    </source>
</reference>
<feature type="chain" id="PRO_5020459348" evidence="2">
    <location>
        <begin position="24"/>
        <end position="180"/>
    </location>
</feature>
<dbReference type="EMBL" id="SNYR01000002">
    <property type="protein sequence ID" value="TDQ63695.1"/>
    <property type="molecule type" value="Genomic_DNA"/>
</dbReference>
<dbReference type="SUPFAM" id="SSF56925">
    <property type="entry name" value="OMPA-like"/>
    <property type="match status" value="1"/>
</dbReference>
<evidence type="ECO:0000313" key="4">
    <source>
        <dbReference type="EMBL" id="TDQ63695.1"/>
    </source>
</evidence>
<keyword evidence="1 2" id="KW-0732">Signal</keyword>
<dbReference type="Gene3D" id="2.40.160.20">
    <property type="match status" value="1"/>
</dbReference>